<dbReference type="Gene3D" id="3.40.50.620">
    <property type="entry name" value="HUPs"/>
    <property type="match status" value="1"/>
</dbReference>
<dbReference type="Pfam" id="PF01610">
    <property type="entry name" value="DDE_Tnp_ISL3"/>
    <property type="match status" value="1"/>
</dbReference>
<keyword evidence="9" id="KW-0004">4Fe-4S</keyword>
<evidence type="ECO:0000313" key="29">
    <source>
        <dbReference type="EMBL" id="KAG0302588.1"/>
    </source>
</evidence>
<evidence type="ECO:0000256" key="16">
    <source>
        <dbReference type="ARBA" id="ARBA00022842"/>
    </source>
</evidence>
<dbReference type="InterPro" id="IPR001980">
    <property type="entry name" value="PPAT"/>
</dbReference>
<dbReference type="PANTHER" id="PTHR30573:SF0">
    <property type="entry name" value="QUINOLINATE SYNTHASE, CHLOROPLASTIC"/>
    <property type="match status" value="1"/>
</dbReference>
<feature type="domain" description="Transposase IS204/IS1001/IS1096/IS1165 DDE" evidence="28">
    <location>
        <begin position="653"/>
        <end position="766"/>
    </location>
</feature>
<dbReference type="OrthoDB" id="5562336at2759"/>
<evidence type="ECO:0000259" key="28">
    <source>
        <dbReference type="Pfam" id="PF01610"/>
    </source>
</evidence>
<dbReference type="InterPro" id="IPR005804">
    <property type="entry name" value="FA_desaturase_dom"/>
</dbReference>
<dbReference type="EMBL" id="JAAAIN010001495">
    <property type="protein sequence ID" value="KAG0302588.1"/>
    <property type="molecule type" value="Genomic_DNA"/>
</dbReference>
<name>A0A9P6QXH7_9FUNG</name>
<comment type="caution">
    <text evidence="29">The sequence shown here is derived from an EMBL/GenBank/DDBJ whole genome shotgun (WGS) entry which is preliminary data.</text>
</comment>
<dbReference type="PRINTS" id="PR01020">
    <property type="entry name" value="LPSBIOSNTHSS"/>
</dbReference>
<comment type="similarity">
    <text evidence="5">Belongs to the fatty acid desaturase type 1 family.</text>
</comment>
<keyword evidence="12" id="KW-0808">Transferase</keyword>
<dbReference type="PANTHER" id="PTHR30573">
    <property type="entry name" value="QUINOLINATE SYNTHETASE A"/>
    <property type="match status" value="1"/>
</dbReference>
<sequence>MAISSEFSPAATRTRGAAHSVRIIGGAWKRTHLPVLDMGELRPTPDRVRETLFNWLGQRLDGLVCLDLFAGSGALGFEAASRGAARVLMVERQVRIVQQLRHNQEKLAAQTIEIVHAEALKFASGLTVGSFDLIFLDPPFATNLLEPALKLCMPLVRRGGVIYIESCKSLSRGKQQVLPTDATSTDDPSGLALTSEQMEWSVVRHVYPGTFDPFTRGHEDIVRRAASIFDKLIIGVADSRNKQPFFTLDERLAIAREVLGHYPNVQIESFKGLLKDFVRSHEARVIVRGLRAVSDFEYEFQMAGMNRYLMPDIEMMFMTPADQYQFISGTIVREIAQLGGDISKFVFPSVEKWIKEKVAALAADHHSLPQQEAAILLHALLEFFSHGLLNLSYWQIAIYTLAVTHITIIGVTVYLHRCQAHRALELHPIVSHFFRLWLWLTTGMVTGQWAAIHRKHHAKCETDEDPHSPQRRGIWKVLLEGAELYRAEAKNQETLSKYSRGTPDDWLERNVYRKHSVLGVSLMMIINIALFGVIGVSVWAVQMIWVPFWAAGVVNGLAHYWGYRNYNCADASTNIFPLGILIGGEELHNNHHTFATSAKLSNKWYEFDIGWMYIRILSALRLATVKKIAPVPKLTQGKPVLDLETLQAVLANRYEVMARYAKTAKRAYRQELAHLKELGGQEKYLLVKSAREWFHNESTRLEKFQKEQLPHILAHSNALRTFHELQGELAAIWERSNASREQLLHQLQTWCHRAEESGIKALQDFSLRLRFDFDHPQTLGAVCGVGRGWARVPDVPSPTEQLALKERIRALLIRNQAVLVAHYYVDAQLQELADETGGCVADSLEMARFGRDHPARTLVVAGVRFMGETAKILSPDKRVLMPDLDATCSLDLGCPADEFSAFCDAHPERTVVVYANTSAAVKARADWMVTSSIGLEIIAQLHAQGEKILWAPDRHLGQYIQQKTGADMLLWQGSCVVHDEFKGVELELLRAEHPHAKVLVHPESPAAVVAQADVVGSTTQLIAAAQTLDATEFIVATDLGILYKMRAAAPTKHFIAAPTAGNSATCKSCAYCPWMAMNGLANLADVLERGHNEIQIDAEIAARARVPIDRMLDFAARQRSSVRASGDLARDGALFAHVGPA</sequence>
<proteinExistence type="inferred from homology"/>
<feature type="transmembrane region" description="Helical" evidence="25">
    <location>
        <begin position="517"/>
        <end position="541"/>
    </location>
</feature>
<feature type="domain" description="Cytidyltransferase-like" evidence="27">
    <location>
        <begin position="206"/>
        <end position="334"/>
    </location>
</feature>
<dbReference type="SUPFAM" id="SSF52374">
    <property type="entry name" value="Nucleotidylyl transferase"/>
    <property type="match status" value="1"/>
</dbReference>
<comment type="catalytic activity">
    <reaction evidence="24">
        <text>(R)-4'-phosphopantetheine + ATP + H(+) = 3'-dephospho-CoA + diphosphate</text>
        <dbReference type="Rhea" id="RHEA:19801"/>
        <dbReference type="ChEBI" id="CHEBI:15378"/>
        <dbReference type="ChEBI" id="CHEBI:30616"/>
        <dbReference type="ChEBI" id="CHEBI:33019"/>
        <dbReference type="ChEBI" id="CHEBI:57328"/>
        <dbReference type="ChEBI" id="CHEBI:61723"/>
        <dbReference type="EC" id="2.7.7.3"/>
    </reaction>
</comment>
<evidence type="ECO:0000256" key="13">
    <source>
        <dbReference type="ARBA" id="ARBA00022692"/>
    </source>
</evidence>
<evidence type="ECO:0000256" key="18">
    <source>
        <dbReference type="ARBA" id="ARBA00022993"/>
    </source>
</evidence>
<evidence type="ECO:0000256" key="21">
    <source>
        <dbReference type="ARBA" id="ARBA00023014"/>
    </source>
</evidence>
<evidence type="ECO:0000256" key="9">
    <source>
        <dbReference type="ARBA" id="ARBA00022485"/>
    </source>
</evidence>
<keyword evidence="18" id="KW-0173">Coenzyme A biosynthesis</keyword>
<evidence type="ECO:0000256" key="1">
    <source>
        <dbReference type="ARBA" id="ARBA00001966"/>
    </source>
</evidence>
<keyword evidence="14" id="KW-0479">Metal-binding</keyword>
<evidence type="ECO:0000259" key="26">
    <source>
        <dbReference type="Pfam" id="PF00487"/>
    </source>
</evidence>
<keyword evidence="22" id="KW-0443">Lipid metabolism</keyword>
<dbReference type="FunFam" id="3.40.50.10800:FF:000001">
    <property type="entry name" value="Quinolinate synthase A"/>
    <property type="match status" value="1"/>
</dbReference>
<evidence type="ECO:0000256" key="12">
    <source>
        <dbReference type="ARBA" id="ARBA00022679"/>
    </source>
</evidence>
<feature type="domain" description="Fatty acid desaturase" evidence="26">
    <location>
        <begin position="394"/>
        <end position="596"/>
    </location>
</feature>
<keyword evidence="19" id="KW-0560">Oxidoreductase</keyword>
<accession>A0A9P6QXH7</accession>
<dbReference type="GO" id="GO:0008168">
    <property type="term" value="F:methyltransferase activity"/>
    <property type="evidence" value="ECO:0007669"/>
    <property type="project" value="InterPro"/>
</dbReference>
<dbReference type="EC" id="2.7.7.3" evidence="6"/>
<dbReference type="SUPFAM" id="SSF53335">
    <property type="entry name" value="S-adenosyl-L-methionine-dependent methyltransferases"/>
    <property type="match status" value="1"/>
</dbReference>
<keyword evidence="11" id="KW-0662">Pyridine nucleotide biosynthesis</keyword>
<dbReference type="NCBIfam" id="TIGR00095">
    <property type="entry name" value="16S rRNA (guanine(966)-N(2))-methyltransferase RsmD"/>
    <property type="match status" value="1"/>
</dbReference>
<evidence type="ECO:0000256" key="14">
    <source>
        <dbReference type="ARBA" id="ARBA00022723"/>
    </source>
</evidence>
<dbReference type="GO" id="GO:0004595">
    <property type="term" value="F:pantetheine-phosphate adenylyltransferase activity"/>
    <property type="evidence" value="ECO:0007669"/>
    <property type="project" value="UniProtKB-EC"/>
</dbReference>
<dbReference type="Gene3D" id="3.40.50.10800">
    <property type="entry name" value="NadA-like"/>
    <property type="match status" value="3"/>
</dbReference>
<dbReference type="GO" id="GO:0006631">
    <property type="term" value="P:fatty acid metabolic process"/>
    <property type="evidence" value="ECO:0007669"/>
    <property type="project" value="UniProtKB-KW"/>
</dbReference>
<dbReference type="GO" id="GO:0031167">
    <property type="term" value="P:rRNA methylation"/>
    <property type="evidence" value="ECO:0007669"/>
    <property type="project" value="InterPro"/>
</dbReference>
<dbReference type="GO" id="GO:0051539">
    <property type="term" value="F:4 iron, 4 sulfur cluster binding"/>
    <property type="evidence" value="ECO:0007669"/>
    <property type="project" value="UniProtKB-KW"/>
</dbReference>
<dbReference type="GO" id="GO:0034628">
    <property type="term" value="P:'de novo' NAD+ biosynthetic process from L-aspartate"/>
    <property type="evidence" value="ECO:0007669"/>
    <property type="project" value="TreeGrafter"/>
</dbReference>
<dbReference type="GO" id="GO:0016717">
    <property type="term" value="F:oxidoreductase activity, acting on paired donors, with oxidation of a pair of donors resulting in the reduction of molecular oxygen to two molecules of water"/>
    <property type="evidence" value="ECO:0007669"/>
    <property type="project" value="InterPro"/>
</dbReference>
<protein>
    <recommendedName>
        <fullName evidence="8">Phosphopantetheine adenylyltransferase</fullName>
        <ecNumber evidence="7">2.5.1.72</ecNumber>
        <ecNumber evidence="6">2.7.7.3</ecNumber>
    </recommendedName>
</protein>
<dbReference type="FunFam" id="3.40.50.10800:FF:000003">
    <property type="entry name" value="Quinolinate synthase A"/>
    <property type="match status" value="1"/>
</dbReference>
<dbReference type="NCBIfam" id="TIGR01510">
    <property type="entry name" value="coaD_prev_kdtB"/>
    <property type="match status" value="1"/>
</dbReference>
<dbReference type="AlphaFoldDB" id="A0A9P6QXH7"/>
<dbReference type="InterPro" id="IPR036094">
    <property type="entry name" value="NadA_sf"/>
</dbReference>
<dbReference type="InterPro" id="IPR015876">
    <property type="entry name" value="Acyl-CoA_DS"/>
</dbReference>
<dbReference type="InterPro" id="IPR002560">
    <property type="entry name" value="Transposase_DDE"/>
</dbReference>
<evidence type="ECO:0000256" key="11">
    <source>
        <dbReference type="ARBA" id="ARBA00022642"/>
    </source>
</evidence>
<evidence type="ECO:0000256" key="6">
    <source>
        <dbReference type="ARBA" id="ARBA00012392"/>
    </source>
</evidence>
<keyword evidence="20" id="KW-0408">Iron</keyword>
<dbReference type="Gene3D" id="3.40.50.150">
    <property type="entry name" value="Vaccinia Virus protein VP39"/>
    <property type="match status" value="1"/>
</dbReference>
<keyword evidence="10" id="KW-0963">Cytoplasm</keyword>
<feature type="transmembrane region" description="Helical" evidence="25">
    <location>
        <begin position="393"/>
        <end position="415"/>
    </location>
</feature>
<dbReference type="GO" id="GO:0003676">
    <property type="term" value="F:nucleic acid binding"/>
    <property type="evidence" value="ECO:0007669"/>
    <property type="project" value="InterPro"/>
</dbReference>
<dbReference type="Proteomes" id="UP000823405">
    <property type="component" value="Unassembled WGS sequence"/>
</dbReference>
<dbReference type="CDD" id="cd02163">
    <property type="entry name" value="PPAT"/>
    <property type="match status" value="1"/>
</dbReference>
<dbReference type="GO" id="GO:0016020">
    <property type="term" value="C:membrane"/>
    <property type="evidence" value="ECO:0007669"/>
    <property type="project" value="UniProtKB-SubCell"/>
</dbReference>
<dbReference type="Pfam" id="PF02445">
    <property type="entry name" value="NadA"/>
    <property type="match status" value="1"/>
</dbReference>
<evidence type="ECO:0000256" key="17">
    <source>
        <dbReference type="ARBA" id="ARBA00022989"/>
    </source>
</evidence>
<evidence type="ECO:0000256" key="4">
    <source>
        <dbReference type="ARBA" id="ARBA00005065"/>
    </source>
</evidence>
<organism evidence="29 30">
    <name type="scientific">Linnemannia gamsii</name>
    <dbReference type="NCBI Taxonomy" id="64522"/>
    <lineage>
        <taxon>Eukaryota</taxon>
        <taxon>Fungi</taxon>
        <taxon>Fungi incertae sedis</taxon>
        <taxon>Mucoromycota</taxon>
        <taxon>Mortierellomycotina</taxon>
        <taxon>Mortierellomycetes</taxon>
        <taxon>Mortierellales</taxon>
        <taxon>Mortierellaceae</taxon>
        <taxon>Linnemannia</taxon>
    </lineage>
</organism>
<evidence type="ECO:0000256" key="20">
    <source>
        <dbReference type="ARBA" id="ARBA00023004"/>
    </source>
</evidence>
<evidence type="ECO:0000256" key="10">
    <source>
        <dbReference type="ARBA" id="ARBA00022490"/>
    </source>
</evidence>
<evidence type="ECO:0000256" key="23">
    <source>
        <dbReference type="ARBA" id="ARBA00023136"/>
    </source>
</evidence>
<dbReference type="GO" id="GO:0015937">
    <property type="term" value="P:coenzyme A biosynthetic process"/>
    <property type="evidence" value="ECO:0007669"/>
    <property type="project" value="UniProtKB-KW"/>
</dbReference>
<reference evidence="29" key="1">
    <citation type="journal article" date="2020" name="Fungal Divers.">
        <title>Resolving the Mortierellaceae phylogeny through synthesis of multi-gene phylogenetics and phylogenomics.</title>
        <authorList>
            <person name="Vandepol N."/>
            <person name="Liber J."/>
            <person name="Desiro A."/>
            <person name="Na H."/>
            <person name="Kennedy M."/>
            <person name="Barry K."/>
            <person name="Grigoriev I.V."/>
            <person name="Miller A.N."/>
            <person name="O'Donnell K."/>
            <person name="Stajich J.E."/>
            <person name="Bonito G."/>
        </authorList>
    </citation>
    <scope>NUCLEOTIDE SEQUENCE</scope>
    <source>
        <strain evidence="29">NVP60</strain>
    </source>
</reference>
<keyword evidence="21" id="KW-0411">Iron-sulfur</keyword>
<dbReference type="InterPro" id="IPR004821">
    <property type="entry name" value="Cyt_trans-like"/>
</dbReference>
<gene>
    <name evidence="29" type="ORF">BGZ97_002271</name>
</gene>
<dbReference type="NCBIfam" id="TIGR00550">
    <property type="entry name" value="nadA"/>
    <property type="match status" value="1"/>
</dbReference>
<dbReference type="NCBIfam" id="TIGR00125">
    <property type="entry name" value="cyt_tran_rel"/>
    <property type="match status" value="1"/>
</dbReference>
<comment type="pathway">
    <text evidence="4">Cofactor biosynthesis; NAD(+) biosynthesis; quinolinate from iminoaspartate: step 1/1.</text>
</comment>
<evidence type="ECO:0000256" key="24">
    <source>
        <dbReference type="ARBA" id="ARBA00029346"/>
    </source>
</evidence>
<evidence type="ECO:0000256" key="5">
    <source>
        <dbReference type="ARBA" id="ARBA00009295"/>
    </source>
</evidence>
<keyword evidence="17 25" id="KW-1133">Transmembrane helix</keyword>
<evidence type="ECO:0000256" key="25">
    <source>
        <dbReference type="SAM" id="Phobius"/>
    </source>
</evidence>
<evidence type="ECO:0000256" key="22">
    <source>
        <dbReference type="ARBA" id="ARBA00023098"/>
    </source>
</evidence>
<dbReference type="InterPro" id="IPR029063">
    <property type="entry name" value="SAM-dependent_MTases_sf"/>
</dbReference>
<dbReference type="HAMAP" id="MF_00151">
    <property type="entry name" value="PPAT_bact"/>
    <property type="match status" value="1"/>
</dbReference>
<dbReference type="PROSITE" id="PS00092">
    <property type="entry name" value="N6_MTASE"/>
    <property type="match status" value="1"/>
</dbReference>
<evidence type="ECO:0000256" key="8">
    <source>
        <dbReference type="ARBA" id="ARBA00013868"/>
    </source>
</evidence>
<evidence type="ECO:0000256" key="19">
    <source>
        <dbReference type="ARBA" id="ARBA00023002"/>
    </source>
</evidence>
<keyword evidence="30" id="KW-1185">Reference proteome</keyword>
<dbReference type="InterPro" id="IPR002052">
    <property type="entry name" value="DNA_methylase_N6_adenine_CS"/>
</dbReference>
<dbReference type="CDD" id="cd02440">
    <property type="entry name" value="AdoMet_MTases"/>
    <property type="match status" value="1"/>
</dbReference>
<dbReference type="Pfam" id="PF03602">
    <property type="entry name" value="Cons_hypoth95"/>
    <property type="match status" value="1"/>
</dbReference>
<dbReference type="EC" id="2.5.1.72" evidence="7"/>
<evidence type="ECO:0000256" key="2">
    <source>
        <dbReference type="ARBA" id="ARBA00004141"/>
    </source>
</evidence>
<evidence type="ECO:0000256" key="15">
    <source>
        <dbReference type="ARBA" id="ARBA00022832"/>
    </source>
</evidence>
<dbReference type="CDD" id="cd03505">
    <property type="entry name" value="Delta9-FADS-like"/>
    <property type="match status" value="1"/>
</dbReference>
<dbReference type="NCBIfam" id="NF006877">
    <property type="entry name" value="PRK09375.1-1"/>
    <property type="match status" value="1"/>
</dbReference>
<dbReference type="GO" id="GO:0046872">
    <property type="term" value="F:metal ion binding"/>
    <property type="evidence" value="ECO:0007669"/>
    <property type="project" value="UniProtKB-KW"/>
</dbReference>
<keyword evidence="15" id="KW-0276">Fatty acid metabolism</keyword>
<dbReference type="InterPro" id="IPR014729">
    <property type="entry name" value="Rossmann-like_a/b/a_fold"/>
</dbReference>
<dbReference type="Pfam" id="PF01467">
    <property type="entry name" value="CTP_transf_like"/>
    <property type="match status" value="1"/>
</dbReference>
<evidence type="ECO:0000313" key="30">
    <source>
        <dbReference type="Proteomes" id="UP000823405"/>
    </source>
</evidence>
<dbReference type="InterPro" id="IPR003473">
    <property type="entry name" value="NadA"/>
</dbReference>
<dbReference type="InterPro" id="IPR004398">
    <property type="entry name" value="RNA_MeTrfase_RsmD"/>
</dbReference>
<comment type="subcellular location">
    <subcellularLocation>
        <location evidence="3">Cytoplasm</location>
    </subcellularLocation>
    <subcellularLocation>
        <location evidence="2">Membrane</location>
        <topology evidence="2">Multi-pass membrane protein</topology>
    </subcellularLocation>
</comment>
<keyword evidence="16" id="KW-0460">Magnesium</keyword>
<dbReference type="NCBIfam" id="NF006878">
    <property type="entry name" value="PRK09375.1-2"/>
    <property type="match status" value="1"/>
</dbReference>
<evidence type="ECO:0000256" key="3">
    <source>
        <dbReference type="ARBA" id="ARBA00004496"/>
    </source>
</evidence>
<evidence type="ECO:0000256" key="7">
    <source>
        <dbReference type="ARBA" id="ARBA00012669"/>
    </source>
</evidence>
<dbReference type="GO" id="GO:0005829">
    <property type="term" value="C:cytosol"/>
    <property type="evidence" value="ECO:0007669"/>
    <property type="project" value="TreeGrafter"/>
</dbReference>
<keyword evidence="23 25" id="KW-0472">Membrane</keyword>
<evidence type="ECO:0000259" key="27">
    <source>
        <dbReference type="Pfam" id="PF01467"/>
    </source>
</evidence>
<keyword evidence="13 25" id="KW-0812">Transmembrane</keyword>
<dbReference type="GO" id="GO:0008987">
    <property type="term" value="F:quinolinate synthetase A activity"/>
    <property type="evidence" value="ECO:0007669"/>
    <property type="project" value="InterPro"/>
</dbReference>
<dbReference type="Pfam" id="PF00487">
    <property type="entry name" value="FA_desaturase"/>
    <property type="match status" value="1"/>
</dbReference>
<comment type="cofactor">
    <cofactor evidence="1">
        <name>[4Fe-4S] cluster</name>
        <dbReference type="ChEBI" id="CHEBI:49883"/>
    </cofactor>
</comment>
<dbReference type="SUPFAM" id="SSF142754">
    <property type="entry name" value="NadA-like"/>
    <property type="match status" value="1"/>
</dbReference>